<reference evidence="3" key="1">
    <citation type="journal article" date="2019" name="Int. J. Syst. Evol. Microbiol.">
        <title>The Global Catalogue of Microorganisms (GCM) 10K type strain sequencing project: providing services to taxonomists for standard genome sequencing and annotation.</title>
        <authorList>
            <consortium name="The Broad Institute Genomics Platform"/>
            <consortium name="The Broad Institute Genome Sequencing Center for Infectious Disease"/>
            <person name="Wu L."/>
            <person name="Ma J."/>
        </authorList>
    </citation>
    <scope>NUCLEOTIDE SEQUENCE [LARGE SCALE GENOMIC DNA]</scope>
    <source>
        <strain evidence="3">JCM 17664</strain>
    </source>
</reference>
<accession>A0ABP8FNR4</accession>
<dbReference type="Pfam" id="PF13621">
    <property type="entry name" value="Cupin_8"/>
    <property type="match status" value="1"/>
</dbReference>
<dbReference type="PROSITE" id="PS51184">
    <property type="entry name" value="JMJC"/>
    <property type="match status" value="1"/>
</dbReference>
<dbReference type="InterPro" id="IPR003347">
    <property type="entry name" value="JmjC_dom"/>
</dbReference>
<dbReference type="RefSeq" id="WP_344977811.1">
    <property type="nucleotide sequence ID" value="NZ_BAABFN010000002.1"/>
</dbReference>
<dbReference type="PANTHER" id="PTHR12461:SF105">
    <property type="entry name" value="HYPOXIA-INDUCIBLE FACTOR 1-ALPHA INHIBITOR"/>
    <property type="match status" value="1"/>
</dbReference>
<feature type="domain" description="JmjC" evidence="1">
    <location>
        <begin position="94"/>
        <end position="283"/>
    </location>
</feature>
<proteinExistence type="predicted"/>
<dbReference type="PANTHER" id="PTHR12461">
    <property type="entry name" value="HYPOXIA-INDUCIBLE FACTOR 1 ALPHA INHIBITOR-RELATED"/>
    <property type="match status" value="1"/>
</dbReference>
<organism evidence="2 3">
    <name type="scientific">Compostibacter hankyongensis</name>
    <dbReference type="NCBI Taxonomy" id="1007089"/>
    <lineage>
        <taxon>Bacteria</taxon>
        <taxon>Pseudomonadati</taxon>
        <taxon>Bacteroidota</taxon>
        <taxon>Chitinophagia</taxon>
        <taxon>Chitinophagales</taxon>
        <taxon>Chitinophagaceae</taxon>
        <taxon>Compostibacter</taxon>
    </lineage>
</organism>
<keyword evidence="3" id="KW-1185">Reference proteome</keyword>
<dbReference type="SUPFAM" id="SSF51197">
    <property type="entry name" value="Clavaminate synthase-like"/>
    <property type="match status" value="1"/>
</dbReference>
<dbReference type="EMBL" id="BAABFN010000002">
    <property type="protein sequence ID" value="GAA4307898.1"/>
    <property type="molecule type" value="Genomic_DNA"/>
</dbReference>
<evidence type="ECO:0000313" key="2">
    <source>
        <dbReference type="EMBL" id="GAA4307898.1"/>
    </source>
</evidence>
<dbReference type="Gene3D" id="2.60.120.650">
    <property type="entry name" value="Cupin"/>
    <property type="match status" value="1"/>
</dbReference>
<gene>
    <name evidence="2" type="ORF">GCM10023143_14870</name>
</gene>
<sequence>MLVQPIDRVENISPQAFRDNYLKPRKPVVITGLSHDWPAFTQWTWDYFISLVGKEKVGLYNNSRADANTPVNGYDEEMLFGDYLEMVKKGPVALRIFLFNIFKYAPQLVSDFTWPDHLLKGLLKKFPMLFVGGAGSVAHMHYDIDLSHIMHTQFVGRKRVLLLENAQSPMIYKMPLTVESAASFVNWENGLDEEHFPALKYARGYTTVLEHGDTMFMPAGYWHHMQYMDSGFAMSLRALDETLAGKLRGFYHIAPMRLMNNLLIRTRPRWWYNYKRKAAHENAEKAMKRFAGKPDYQEDKM</sequence>
<dbReference type="Proteomes" id="UP001501207">
    <property type="component" value="Unassembled WGS sequence"/>
</dbReference>
<evidence type="ECO:0000313" key="3">
    <source>
        <dbReference type="Proteomes" id="UP001501207"/>
    </source>
</evidence>
<name>A0ABP8FNR4_9BACT</name>
<protein>
    <submittedName>
        <fullName evidence="2">Cupin-like domain-containing protein</fullName>
    </submittedName>
</protein>
<dbReference type="InterPro" id="IPR041667">
    <property type="entry name" value="Cupin_8"/>
</dbReference>
<evidence type="ECO:0000259" key="1">
    <source>
        <dbReference type="PROSITE" id="PS51184"/>
    </source>
</evidence>
<comment type="caution">
    <text evidence="2">The sequence shown here is derived from an EMBL/GenBank/DDBJ whole genome shotgun (WGS) entry which is preliminary data.</text>
</comment>